<gene>
    <name evidence="4" type="ORF">HannXRQ_Chr00c0062g0571521</name>
    <name evidence="2" type="ORF">HanXRQr2_Chr03g0091731</name>
    <name evidence="3" type="ORF">HanXRQr2_Chr03g0091741</name>
</gene>
<evidence type="ECO:0000256" key="1">
    <source>
        <dbReference type="SAM" id="MobiDB-lite"/>
    </source>
</evidence>
<evidence type="ECO:0000313" key="2">
    <source>
        <dbReference type="EMBL" id="KAF5812889.1"/>
    </source>
</evidence>
<reference evidence="2" key="1">
    <citation type="journal article" date="2017" name="Nature">
        <title>The sunflower genome provides insights into oil metabolism, flowering and Asterid evolution.</title>
        <authorList>
            <person name="Badouin H."/>
            <person name="Gouzy J."/>
            <person name="Grassa C.J."/>
            <person name="Murat F."/>
            <person name="Staton S.E."/>
            <person name="Cottret L."/>
            <person name="Lelandais-Briere C."/>
            <person name="Owens G.L."/>
            <person name="Carrere S."/>
            <person name="Mayjonade B."/>
            <person name="Legrand L."/>
            <person name="Gill N."/>
            <person name="Kane N.C."/>
            <person name="Bowers J.E."/>
            <person name="Hubner S."/>
            <person name="Bellec A."/>
            <person name="Berard A."/>
            <person name="Berges H."/>
            <person name="Blanchet N."/>
            <person name="Boniface M.C."/>
            <person name="Brunel D."/>
            <person name="Catrice O."/>
            <person name="Chaidir N."/>
            <person name="Claudel C."/>
            <person name="Donnadieu C."/>
            <person name="Faraut T."/>
            <person name="Fievet G."/>
            <person name="Helmstetter N."/>
            <person name="King M."/>
            <person name="Knapp S.J."/>
            <person name="Lai Z."/>
            <person name="Le Paslier M.C."/>
            <person name="Lippi Y."/>
            <person name="Lorenzon L."/>
            <person name="Mandel J.R."/>
            <person name="Marage G."/>
            <person name="Marchand G."/>
            <person name="Marquand E."/>
            <person name="Bret-Mestries E."/>
            <person name="Morien E."/>
            <person name="Nambeesan S."/>
            <person name="Nguyen T."/>
            <person name="Pegot-Espagnet P."/>
            <person name="Pouilly N."/>
            <person name="Raftis F."/>
            <person name="Sallet E."/>
            <person name="Schiex T."/>
            <person name="Thomas J."/>
            <person name="Vandecasteele C."/>
            <person name="Vares D."/>
            <person name="Vear F."/>
            <person name="Vautrin S."/>
            <person name="Crespi M."/>
            <person name="Mangin B."/>
            <person name="Burke J.M."/>
            <person name="Salse J."/>
            <person name="Munos S."/>
            <person name="Vincourt P."/>
            <person name="Rieseberg L.H."/>
            <person name="Langlade N.B."/>
        </authorList>
    </citation>
    <scope>NUCLEOTIDE SEQUENCE</scope>
    <source>
        <tissue evidence="2">Leaves</tissue>
    </source>
</reference>
<dbReference type="InParanoid" id="A0A1Y3BX70"/>
<dbReference type="EMBL" id="MNCJ02000318">
    <property type="protein sequence ID" value="KAF5812889.1"/>
    <property type="molecule type" value="Genomic_DNA"/>
</dbReference>
<keyword evidence="5" id="KW-1185">Reference proteome</keyword>
<evidence type="ECO:0000313" key="5">
    <source>
        <dbReference type="Proteomes" id="UP000215914"/>
    </source>
</evidence>
<proteinExistence type="predicted"/>
<evidence type="ECO:0000313" key="4">
    <source>
        <dbReference type="EMBL" id="OTF84648.1"/>
    </source>
</evidence>
<dbReference type="EMBL" id="KZ113385">
    <property type="protein sequence ID" value="OTF84648.1"/>
    <property type="molecule type" value="Genomic_DNA"/>
</dbReference>
<dbReference type="EMBL" id="MNCJ02000318">
    <property type="protein sequence ID" value="KAF5812890.1"/>
    <property type="molecule type" value="Genomic_DNA"/>
</dbReference>
<feature type="compositionally biased region" description="Basic and acidic residues" evidence="1">
    <location>
        <begin position="10"/>
        <end position="23"/>
    </location>
</feature>
<protein>
    <submittedName>
        <fullName evidence="4">Uncharacterized protein</fullName>
    </submittedName>
</protein>
<dbReference type="Proteomes" id="UP000215914">
    <property type="component" value="Unassembled WGS sequence"/>
</dbReference>
<dbReference type="Gramene" id="mRNA:HanXRQr2_Chr03g0091741">
    <property type="protein sequence ID" value="CDS:HanXRQr2_Chr03g0091741.1"/>
    <property type="gene ID" value="HanXRQr2_Chr03g0091741"/>
</dbReference>
<organism evidence="4">
    <name type="scientific">Helianthus annuus</name>
    <name type="common">Common sunflower</name>
    <dbReference type="NCBI Taxonomy" id="4232"/>
    <lineage>
        <taxon>Eukaryota</taxon>
        <taxon>Viridiplantae</taxon>
        <taxon>Streptophyta</taxon>
        <taxon>Embryophyta</taxon>
        <taxon>Tracheophyta</taxon>
        <taxon>Spermatophyta</taxon>
        <taxon>Magnoliopsida</taxon>
        <taxon>eudicotyledons</taxon>
        <taxon>Gunneridae</taxon>
        <taxon>Pentapetalae</taxon>
        <taxon>asterids</taxon>
        <taxon>campanulids</taxon>
        <taxon>Asterales</taxon>
        <taxon>Asteraceae</taxon>
        <taxon>Asteroideae</taxon>
        <taxon>Heliantheae alliance</taxon>
        <taxon>Heliantheae</taxon>
        <taxon>Helianthus</taxon>
    </lineage>
</organism>
<reference evidence="2" key="3">
    <citation type="submission" date="2020-06" db="EMBL/GenBank/DDBJ databases">
        <title>Helianthus annuus Genome sequencing and assembly Release 2.</title>
        <authorList>
            <person name="Gouzy J."/>
            <person name="Langlade N."/>
            <person name="Munos S."/>
        </authorList>
    </citation>
    <scope>NUCLEOTIDE SEQUENCE</scope>
    <source>
        <tissue evidence="2">Leaves</tissue>
    </source>
</reference>
<name>A0A1Y3BX70_HELAN</name>
<dbReference type="AlphaFoldDB" id="A0A1Y3BX70"/>
<sequence length="68" mass="7588">MVVPDDGNEEREREIERGTEEKGSGSSLQLFYNPTKPSGVAFQLRLFDDGAPSLHLLVNLRHTPPHSD</sequence>
<dbReference type="Gramene" id="mRNA:HanXRQr2_Chr03g0091731">
    <property type="protein sequence ID" value="CDS:HanXRQr2_Chr03g0091731.1"/>
    <property type="gene ID" value="HanXRQr2_Chr03g0091731"/>
</dbReference>
<accession>A0A1Y3BX70</accession>
<evidence type="ECO:0000313" key="3">
    <source>
        <dbReference type="EMBL" id="KAF5812890.1"/>
    </source>
</evidence>
<reference evidence="4" key="2">
    <citation type="submission" date="2017-02" db="EMBL/GenBank/DDBJ databases">
        <title>Sunflower complete genome.</title>
        <authorList>
            <person name="Langlade N."/>
            <person name="Munos S."/>
        </authorList>
    </citation>
    <scope>NUCLEOTIDE SEQUENCE [LARGE SCALE GENOMIC DNA]</scope>
    <source>
        <tissue evidence="4">Leaves</tissue>
    </source>
</reference>
<feature type="region of interest" description="Disordered" evidence="1">
    <location>
        <begin position="1"/>
        <end position="29"/>
    </location>
</feature>